<feature type="domain" description="4Fe-4S ferredoxin-type" evidence="1">
    <location>
        <begin position="306"/>
        <end position="335"/>
    </location>
</feature>
<organism evidence="2">
    <name type="scientific">marine sediment metagenome</name>
    <dbReference type="NCBI Taxonomy" id="412755"/>
    <lineage>
        <taxon>unclassified sequences</taxon>
        <taxon>metagenomes</taxon>
        <taxon>ecological metagenomes</taxon>
    </lineage>
</organism>
<accession>A0A0F9M2M0</accession>
<proteinExistence type="predicted"/>
<dbReference type="PROSITE" id="PS51379">
    <property type="entry name" value="4FE4S_FER_2"/>
    <property type="match status" value="2"/>
</dbReference>
<protein>
    <recommendedName>
        <fullName evidence="1">4Fe-4S ferredoxin-type domain-containing protein</fullName>
    </recommendedName>
</protein>
<reference evidence="2" key="1">
    <citation type="journal article" date="2015" name="Nature">
        <title>Complex archaea that bridge the gap between prokaryotes and eukaryotes.</title>
        <authorList>
            <person name="Spang A."/>
            <person name="Saw J.H."/>
            <person name="Jorgensen S.L."/>
            <person name="Zaremba-Niedzwiedzka K."/>
            <person name="Martijn J."/>
            <person name="Lind A.E."/>
            <person name="van Eijk R."/>
            <person name="Schleper C."/>
            <person name="Guy L."/>
            <person name="Ettema T.J."/>
        </authorList>
    </citation>
    <scope>NUCLEOTIDE SEQUENCE</scope>
</reference>
<feature type="domain" description="4Fe-4S ferredoxin-type" evidence="1">
    <location>
        <begin position="336"/>
        <end position="365"/>
    </location>
</feature>
<dbReference type="PROSITE" id="PS00198">
    <property type="entry name" value="4FE4S_FER_1"/>
    <property type="match status" value="1"/>
</dbReference>
<dbReference type="EMBL" id="LAZR01011086">
    <property type="protein sequence ID" value="KKM63507.1"/>
    <property type="molecule type" value="Genomic_DNA"/>
</dbReference>
<comment type="caution">
    <text evidence="2">The sequence shown here is derived from an EMBL/GenBank/DDBJ whole genome shotgun (WGS) entry which is preliminary data.</text>
</comment>
<dbReference type="Pfam" id="PF13187">
    <property type="entry name" value="Fer4_9"/>
    <property type="match status" value="1"/>
</dbReference>
<dbReference type="SUPFAM" id="SSF54862">
    <property type="entry name" value="4Fe-4S ferredoxins"/>
    <property type="match status" value="1"/>
</dbReference>
<sequence>MSETIDERYKNAVQVINSAGGTPVPVTDNTVAILKHIVEEEHLDFIMTFKGKRSQTMEQLKEISGLSEEEINKHGEALAKKGLIMNQPSRSGLMIFRLMPFVNVGVYEYTFMKNLEYNEWEKNLAQLYKKLNKESAGRMLANYDSIVNNFLPNMRPIDRTIPYTENFETGDDINIVIDKEIEVPKEKIITAQKVEEIIQKFDEIAVGHCYCRHFRDLVDESCKQTNMRENCFTFGKSARYTTEQGFARMISKEEALEILKKSEKDGLVHKAYHPNMDFKREEDSICNCCSDCCGQAKNITSNLSSFVAQVDHELCTGCGTCVEKCYSGAKELNDEGKAETLEERCIGCGVCAAFCPDGAISLVEKQRVVRLAPPRSNYE</sequence>
<dbReference type="Gene3D" id="3.30.70.20">
    <property type="match status" value="1"/>
</dbReference>
<evidence type="ECO:0000313" key="2">
    <source>
        <dbReference type="EMBL" id="KKM63507.1"/>
    </source>
</evidence>
<dbReference type="AlphaFoldDB" id="A0A0F9M2M0"/>
<name>A0A0F9M2M0_9ZZZZ</name>
<evidence type="ECO:0000259" key="1">
    <source>
        <dbReference type="PROSITE" id="PS51379"/>
    </source>
</evidence>
<dbReference type="InterPro" id="IPR017900">
    <property type="entry name" value="4Fe4S_Fe_S_CS"/>
</dbReference>
<gene>
    <name evidence="2" type="ORF">LCGC14_1510770</name>
</gene>
<dbReference type="InterPro" id="IPR017896">
    <property type="entry name" value="4Fe4S_Fe-S-bd"/>
</dbReference>